<keyword evidence="3 6" id="KW-0489">Methyltransferase</keyword>
<dbReference type="PROSITE" id="PS01296">
    <property type="entry name" value="RSMI"/>
    <property type="match status" value="1"/>
</dbReference>
<dbReference type="Gene3D" id="3.30.950.10">
    <property type="entry name" value="Methyltransferase, Cobalt-precorrin-4 Transmethylase, Domain 2"/>
    <property type="match status" value="1"/>
</dbReference>
<dbReference type="InterPro" id="IPR014777">
    <property type="entry name" value="4pyrrole_Mease_sub1"/>
</dbReference>
<evidence type="ECO:0000256" key="3">
    <source>
        <dbReference type="ARBA" id="ARBA00022603"/>
    </source>
</evidence>
<dbReference type="NCBIfam" id="TIGR00096">
    <property type="entry name" value="16S rRNA (cytidine(1402)-2'-O)-methyltransferase"/>
    <property type="match status" value="1"/>
</dbReference>
<dbReference type="FunFam" id="3.30.950.10:FF:000002">
    <property type="entry name" value="Ribosomal RNA small subunit methyltransferase I"/>
    <property type="match status" value="1"/>
</dbReference>
<evidence type="ECO:0000313" key="9">
    <source>
        <dbReference type="EMBL" id="GAF25810.1"/>
    </source>
</evidence>
<evidence type="ECO:0000256" key="6">
    <source>
        <dbReference type="HAMAP-Rule" id="MF_01877"/>
    </source>
</evidence>
<evidence type="ECO:0000256" key="5">
    <source>
        <dbReference type="ARBA" id="ARBA00022691"/>
    </source>
</evidence>
<comment type="similarity">
    <text evidence="6">Belongs to the methyltransferase superfamily. RsmI family.</text>
</comment>
<keyword evidence="1 6" id="KW-0963">Cytoplasm</keyword>
<feature type="domain" description="Tetrapyrrole methylase" evidence="8">
    <location>
        <begin position="22"/>
        <end position="220"/>
    </location>
</feature>
<dbReference type="GO" id="GO:0005737">
    <property type="term" value="C:cytoplasm"/>
    <property type="evidence" value="ECO:0007669"/>
    <property type="project" value="UniProtKB-SubCell"/>
</dbReference>
<organism evidence="9">
    <name type="scientific">Moorella thermoacetica Y72</name>
    <dbReference type="NCBI Taxonomy" id="1325331"/>
    <lineage>
        <taxon>Bacteria</taxon>
        <taxon>Bacillati</taxon>
        <taxon>Bacillota</taxon>
        <taxon>Clostridia</taxon>
        <taxon>Neomoorellales</taxon>
        <taxon>Neomoorellaceae</taxon>
        <taxon>Neomoorella</taxon>
    </lineage>
</organism>
<keyword evidence="4 6" id="KW-0808">Transferase</keyword>
<gene>
    <name evidence="6" type="primary">rsmI</name>
    <name evidence="9" type="ORF">MTY_1147</name>
</gene>
<dbReference type="PANTHER" id="PTHR46111:SF1">
    <property type="entry name" value="RIBOSOMAL RNA SMALL SUBUNIT METHYLTRANSFERASE I"/>
    <property type="match status" value="1"/>
</dbReference>
<comment type="function">
    <text evidence="6">Catalyzes the 2'-O-methylation of the ribose of cytidine 1402 (C1402) in 16S rRNA.</text>
</comment>
<evidence type="ECO:0000256" key="4">
    <source>
        <dbReference type="ARBA" id="ARBA00022679"/>
    </source>
</evidence>
<dbReference type="FunFam" id="3.40.1010.10:FF:000002">
    <property type="entry name" value="Ribosomal RNA small subunit methyltransferase I"/>
    <property type="match status" value="1"/>
</dbReference>
<dbReference type="HAMAP" id="MF_01877">
    <property type="entry name" value="16SrRNA_methyltr_I"/>
    <property type="match status" value="1"/>
</dbReference>
<accession>A0A0S6U9Y2</accession>
<dbReference type="PANTHER" id="PTHR46111">
    <property type="entry name" value="RIBOSOMAL RNA SMALL SUBUNIT METHYLTRANSFERASE I"/>
    <property type="match status" value="1"/>
</dbReference>
<evidence type="ECO:0000256" key="1">
    <source>
        <dbReference type="ARBA" id="ARBA00022490"/>
    </source>
</evidence>
<keyword evidence="2 6" id="KW-0698">rRNA processing</keyword>
<keyword evidence="5 6" id="KW-0949">S-adenosyl-L-methionine</keyword>
<dbReference type="InterPro" id="IPR035996">
    <property type="entry name" value="4pyrrol_Methylase_sf"/>
</dbReference>
<dbReference type="Pfam" id="PF00590">
    <property type="entry name" value="TP_methylase"/>
    <property type="match status" value="1"/>
</dbReference>
<feature type="compositionally biased region" description="Gly residues" evidence="7">
    <location>
        <begin position="295"/>
        <end position="304"/>
    </location>
</feature>
<dbReference type="GO" id="GO:0070677">
    <property type="term" value="F:rRNA (cytosine-2'-O-)-methyltransferase activity"/>
    <property type="evidence" value="ECO:0007669"/>
    <property type="project" value="UniProtKB-UniRule"/>
</dbReference>
<comment type="catalytic activity">
    <reaction evidence="6">
        <text>cytidine(1402) in 16S rRNA + S-adenosyl-L-methionine = 2'-O-methylcytidine(1402) in 16S rRNA + S-adenosyl-L-homocysteine + H(+)</text>
        <dbReference type="Rhea" id="RHEA:42924"/>
        <dbReference type="Rhea" id="RHEA-COMP:10285"/>
        <dbReference type="Rhea" id="RHEA-COMP:10286"/>
        <dbReference type="ChEBI" id="CHEBI:15378"/>
        <dbReference type="ChEBI" id="CHEBI:57856"/>
        <dbReference type="ChEBI" id="CHEBI:59789"/>
        <dbReference type="ChEBI" id="CHEBI:74495"/>
        <dbReference type="ChEBI" id="CHEBI:82748"/>
        <dbReference type="EC" id="2.1.1.198"/>
    </reaction>
</comment>
<protein>
    <recommendedName>
        <fullName evidence="6">Ribosomal RNA small subunit methyltransferase I</fullName>
        <ecNumber evidence="6">2.1.1.198</ecNumber>
    </recommendedName>
    <alternativeName>
        <fullName evidence="6">16S rRNA 2'-O-ribose C1402 methyltransferase</fullName>
    </alternativeName>
    <alternativeName>
        <fullName evidence="6">rRNA (cytidine-2'-O-)-methyltransferase RsmI</fullName>
    </alternativeName>
</protein>
<feature type="region of interest" description="Disordered" evidence="7">
    <location>
        <begin position="293"/>
        <end position="325"/>
    </location>
</feature>
<comment type="subcellular location">
    <subcellularLocation>
        <location evidence="6">Cytoplasm</location>
    </subcellularLocation>
</comment>
<dbReference type="Gene3D" id="3.40.1010.10">
    <property type="entry name" value="Cobalt-precorrin-4 Transmethylase, Domain 1"/>
    <property type="match status" value="1"/>
</dbReference>
<dbReference type="PIRSF" id="PIRSF005917">
    <property type="entry name" value="MTase_YraL"/>
    <property type="match status" value="1"/>
</dbReference>
<dbReference type="InterPro" id="IPR018063">
    <property type="entry name" value="SAM_MeTrfase_RsmI_CS"/>
</dbReference>
<dbReference type="InterPro" id="IPR000878">
    <property type="entry name" value="4pyrrol_Mease"/>
</dbReference>
<dbReference type="InterPro" id="IPR014776">
    <property type="entry name" value="4pyrrole_Mease_sub2"/>
</dbReference>
<dbReference type="EC" id="2.1.1.198" evidence="6"/>
<evidence type="ECO:0000256" key="7">
    <source>
        <dbReference type="SAM" id="MobiDB-lite"/>
    </source>
</evidence>
<dbReference type="SUPFAM" id="SSF53790">
    <property type="entry name" value="Tetrapyrrole methylase"/>
    <property type="match status" value="1"/>
</dbReference>
<sequence>MRAAFFARVSWKRRGYCPMASLYLVGTPIGNLEDITFRALRVLKEVDLIAAEDTRHTRELLTHYGIHTPLTSYHRHNLASKTPYLLGLLREGKDIALVSDAGLPGISDPGEELVRATVAAGLPVVPVPGANAALTALVASGLPAGRFAFEGFLPRAGKERRERLAALVGEERTLIFYEAPHRLTATLDDLAATLGPRQVAIGRELTKKFETIWRGTLPEAREYFRDNPPRGELTLVVAGAPPAPRPAYDPARAAAEVADLEASGLDRKEAMARVARIYGQSRREIYRACLQAREGGQGGSGGLGEPATARGGSLPGDKAVSPSGD</sequence>
<reference evidence="9" key="1">
    <citation type="journal article" date="2014" name="Gene">
        <title>Genome-guided analysis of transformation efficiency and carbon dioxide assimilation by Moorella thermoacetica Y72.</title>
        <authorList>
            <person name="Tsukahara K."/>
            <person name="Kita A."/>
            <person name="Nakashimada Y."/>
            <person name="Hoshino T."/>
            <person name="Murakami K."/>
        </authorList>
    </citation>
    <scope>NUCLEOTIDE SEQUENCE [LARGE SCALE GENOMIC DNA]</scope>
    <source>
        <strain evidence="9">Y72</strain>
    </source>
</reference>
<dbReference type="InterPro" id="IPR008189">
    <property type="entry name" value="rRNA_ssu_MeTfrase_I"/>
</dbReference>
<dbReference type="AlphaFoldDB" id="A0A0S6U9Y2"/>
<name>A0A0S6U9Y2_NEOTH</name>
<evidence type="ECO:0000256" key="2">
    <source>
        <dbReference type="ARBA" id="ARBA00022552"/>
    </source>
</evidence>
<evidence type="ECO:0000259" key="8">
    <source>
        <dbReference type="Pfam" id="PF00590"/>
    </source>
</evidence>
<dbReference type="CDD" id="cd11648">
    <property type="entry name" value="RsmI"/>
    <property type="match status" value="1"/>
</dbReference>
<dbReference type="EMBL" id="DF238840">
    <property type="protein sequence ID" value="GAF25810.1"/>
    <property type="molecule type" value="Genomic_DNA"/>
</dbReference>
<dbReference type="Proteomes" id="UP000063718">
    <property type="component" value="Unassembled WGS sequence"/>
</dbReference>
<proteinExistence type="inferred from homology"/>